<dbReference type="PANTHER" id="PTHR11761:SF3">
    <property type="entry name" value="LARGE RIBOSOMAL SUBUNIT PROTEIN UL14M"/>
    <property type="match status" value="1"/>
</dbReference>
<dbReference type="PANTHER" id="PTHR11761">
    <property type="entry name" value="50S/60S RIBOSOMAL PROTEIN L14/L23"/>
    <property type="match status" value="1"/>
</dbReference>
<dbReference type="CDD" id="cd00337">
    <property type="entry name" value="Ribosomal_uL14"/>
    <property type="match status" value="1"/>
</dbReference>
<reference evidence="7" key="1">
    <citation type="submission" date="2015-10" db="EMBL/GenBank/DDBJ databases">
        <authorList>
            <person name="Regsiter A."/>
            <person name="william w."/>
        </authorList>
    </citation>
    <scope>NUCLEOTIDE SEQUENCE</scope>
    <source>
        <strain evidence="7">Montdore</strain>
    </source>
</reference>
<evidence type="ECO:0000256" key="5">
    <source>
        <dbReference type="ARBA" id="ARBA00040118"/>
    </source>
</evidence>
<comment type="function">
    <text evidence="4">Component of the mitochondrial ribosome (mitoribosome), a dedicated translation machinery responsible for the synthesis of mitochondrial genome-encoded proteins, including at least some of the essential transmembrane subunits of the mitochondrial respiratory chain. The mitoribosomes are attached to the mitochondrial inner membrane and translation products are cotranslationally integrated into the membrane.</text>
</comment>
<accession>A0A292PKP9</accession>
<dbReference type="GO" id="GO:0003735">
    <property type="term" value="F:structural constituent of ribosome"/>
    <property type="evidence" value="ECO:0007669"/>
    <property type="project" value="InterPro"/>
</dbReference>
<dbReference type="Pfam" id="PF00238">
    <property type="entry name" value="Ribosomal_L14"/>
    <property type="match status" value="1"/>
</dbReference>
<dbReference type="GO" id="GO:0005762">
    <property type="term" value="C:mitochondrial large ribosomal subunit"/>
    <property type="evidence" value="ECO:0007669"/>
    <property type="project" value="TreeGrafter"/>
</dbReference>
<dbReference type="Proteomes" id="UP001412239">
    <property type="component" value="Unassembled WGS sequence"/>
</dbReference>
<comment type="similarity">
    <text evidence="1 6">Belongs to the universal ribosomal protein uL14 family.</text>
</comment>
<keyword evidence="2 6" id="KW-0689">Ribosomal protein</keyword>
<name>A0A292PKP9_9PEZI</name>
<dbReference type="InterPro" id="IPR005745">
    <property type="entry name" value="Ribosomal_uL14_bac-type"/>
</dbReference>
<dbReference type="SUPFAM" id="SSF50193">
    <property type="entry name" value="Ribosomal protein L14"/>
    <property type="match status" value="1"/>
</dbReference>
<dbReference type="Gene3D" id="2.40.150.20">
    <property type="entry name" value="Ribosomal protein L14"/>
    <property type="match status" value="1"/>
</dbReference>
<protein>
    <recommendedName>
        <fullName evidence="5">Large ribosomal subunit protein uL14m</fullName>
    </recommendedName>
</protein>
<dbReference type="NCBIfam" id="TIGR01067">
    <property type="entry name" value="rplN_bact"/>
    <property type="match status" value="1"/>
</dbReference>
<evidence type="ECO:0000256" key="6">
    <source>
        <dbReference type="RuleBase" id="RU003949"/>
    </source>
</evidence>
<dbReference type="AlphaFoldDB" id="A0A292PKP9"/>
<dbReference type="HAMAP" id="MF_01367">
    <property type="entry name" value="Ribosomal_uL14"/>
    <property type="match status" value="1"/>
</dbReference>
<evidence type="ECO:0000313" key="7">
    <source>
        <dbReference type="EMBL" id="CUS08076.1"/>
    </source>
</evidence>
<dbReference type="GO" id="GO:0006412">
    <property type="term" value="P:translation"/>
    <property type="evidence" value="ECO:0007669"/>
    <property type="project" value="InterPro"/>
</dbReference>
<evidence type="ECO:0000256" key="2">
    <source>
        <dbReference type="ARBA" id="ARBA00022980"/>
    </source>
</evidence>
<dbReference type="GO" id="GO:0070180">
    <property type="term" value="F:large ribosomal subunit rRNA binding"/>
    <property type="evidence" value="ECO:0007669"/>
    <property type="project" value="TreeGrafter"/>
</dbReference>
<dbReference type="InterPro" id="IPR036853">
    <property type="entry name" value="Ribosomal_uL14_sf"/>
</dbReference>
<dbReference type="FunFam" id="2.40.150.20:FF:000005">
    <property type="entry name" value="50S ribosomal protein L14"/>
    <property type="match status" value="1"/>
</dbReference>
<sequence>MIQLKSMLNCIDNSGAALVECVQVLGKKRPATVGDKIVVVIQKQRSLGHDLSAAAQAAVKVRRGDISHAVVVRTRKGYGRADGSYIRFDDNACVLINKTGDPLGTRLSGVVGRELKKKKWSKILSLAPAYV</sequence>
<keyword evidence="3 6" id="KW-0687">Ribonucleoprotein</keyword>
<keyword evidence="8" id="KW-1185">Reference proteome</keyword>
<dbReference type="SMART" id="SM01374">
    <property type="entry name" value="Ribosomal_L14"/>
    <property type="match status" value="1"/>
</dbReference>
<evidence type="ECO:0000256" key="4">
    <source>
        <dbReference type="ARBA" id="ARBA00037226"/>
    </source>
</evidence>
<dbReference type="EMBL" id="LN891147">
    <property type="protein sequence ID" value="CUS08076.1"/>
    <property type="molecule type" value="Genomic_DNA"/>
</dbReference>
<proteinExistence type="inferred from homology"/>
<dbReference type="InterPro" id="IPR000218">
    <property type="entry name" value="Ribosomal_uL14"/>
</dbReference>
<evidence type="ECO:0000256" key="3">
    <source>
        <dbReference type="ARBA" id="ARBA00023274"/>
    </source>
</evidence>
<evidence type="ECO:0000313" key="8">
    <source>
        <dbReference type="Proteomes" id="UP001412239"/>
    </source>
</evidence>
<dbReference type="PROSITE" id="PS00049">
    <property type="entry name" value="RIBOSOMAL_L14"/>
    <property type="match status" value="1"/>
</dbReference>
<evidence type="ECO:0000256" key="1">
    <source>
        <dbReference type="ARBA" id="ARBA00010745"/>
    </source>
</evidence>
<dbReference type="InterPro" id="IPR019972">
    <property type="entry name" value="Ribosomal_uL14_CS"/>
</dbReference>
<organism evidence="7 8">
    <name type="scientific">Tuber aestivum</name>
    <name type="common">summer truffle</name>
    <dbReference type="NCBI Taxonomy" id="59557"/>
    <lineage>
        <taxon>Eukaryota</taxon>
        <taxon>Fungi</taxon>
        <taxon>Dikarya</taxon>
        <taxon>Ascomycota</taxon>
        <taxon>Pezizomycotina</taxon>
        <taxon>Pezizomycetes</taxon>
        <taxon>Pezizales</taxon>
        <taxon>Tuberaceae</taxon>
        <taxon>Tuber</taxon>
    </lineage>
</organism>
<gene>
    <name evidence="7" type="ORF">GSTUAT00007830001</name>
</gene>